<evidence type="ECO:0000313" key="6">
    <source>
        <dbReference type="EMBL" id="CEL09780.1"/>
    </source>
</evidence>
<dbReference type="GO" id="GO:0016491">
    <property type="term" value="F:oxidoreductase activity"/>
    <property type="evidence" value="ECO:0007669"/>
    <property type="project" value="InterPro"/>
</dbReference>
<organism evidence="6 7">
    <name type="scientific">Aspergillus calidoustus</name>
    <dbReference type="NCBI Taxonomy" id="454130"/>
    <lineage>
        <taxon>Eukaryota</taxon>
        <taxon>Fungi</taxon>
        <taxon>Dikarya</taxon>
        <taxon>Ascomycota</taxon>
        <taxon>Pezizomycotina</taxon>
        <taxon>Eurotiomycetes</taxon>
        <taxon>Eurotiomycetidae</taxon>
        <taxon>Eurotiales</taxon>
        <taxon>Aspergillaceae</taxon>
        <taxon>Aspergillus</taxon>
        <taxon>Aspergillus subgen. Nidulantes</taxon>
    </lineage>
</organism>
<protein>
    <recommendedName>
        <fullName evidence="5">Fatty acid hydroxylase domain-containing protein</fullName>
    </recommendedName>
</protein>
<evidence type="ECO:0000256" key="3">
    <source>
        <dbReference type="ARBA" id="ARBA00022989"/>
    </source>
</evidence>
<name>A0A0U5H6V8_ASPCI</name>
<evidence type="ECO:0000259" key="5">
    <source>
        <dbReference type="Pfam" id="PF04116"/>
    </source>
</evidence>
<dbReference type="InterPro" id="IPR050307">
    <property type="entry name" value="Sterol_Desaturase_Related"/>
</dbReference>
<evidence type="ECO:0000256" key="1">
    <source>
        <dbReference type="ARBA" id="ARBA00004370"/>
    </source>
</evidence>
<proteinExistence type="predicted"/>
<evidence type="ECO:0000313" key="7">
    <source>
        <dbReference type="Proteomes" id="UP000054771"/>
    </source>
</evidence>
<dbReference type="STRING" id="454130.A0A0U5H6V8"/>
<dbReference type="OrthoDB" id="6354873at2759"/>
<dbReference type="InterPro" id="IPR006694">
    <property type="entry name" value="Fatty_acid_hydroxylase"/>
</dbReference>
<sequence>MATLMRNPKDSMTSTWRLWDRSRWNGGHWLIEFLNVHHVELDQEVPVYQKTDKVPYASELQFHVWVLTHAALPLVLHQLYIHFFGYPPTWLVFLYYHFALELNAVHETRVLRRVGHKIGFFDGDKHPRDGVPDVGVGKTAQTLISALVLRPMYTVFLAYRPDEGPASIRWGWLILETGMYALMIDFWYYIFHRSAHETESLWRFHRTHHLTKHPNPLLTAYADTLQEFVDIIGTPIIAYGSMKLMGFPMGFYEWWVCQAYVVFTEILGHSGLRMYGGAVNPWTWLLKLCNVYLLIEDHDLHHRKGWKHSQNYGKQTRVWDKLFNTAGLRVEAHPDNIDYVNMAKIPLL</sequence>
<feature type="domain" description="Fatty acid hydroxylase" evidence="5">
    <location>
        <begin position="179"/>
        <end position="325"/>
    </location>
</feature>
<dbReference type="Proteomes" id="UP000054771">
    <property type="component" value="Unassembled WGS sequence"/>
</dbReference>
<evidence type="ECO:0000256" key="4">
    <source>
        <dbReference type="ARBA" id="ARBA00023136"/>
    </source>
</evidence>
<dbReference type="GO" id="GO:0016020">
    <property type="term" value="C:membrane"/>
    <property type="evidence" value="ECO:0007669"/>
    <property type="project" value="UniProtKB-SubCell"/>
</dbReference>
<accession>A0A0U5H6V8</accession>
<dbReference type="OMA" id="AVNPWTW"/>
<reference evidence="7" key="1">
    <citation type="journal article" date="2016" name="Genome Announc.">
        <title>Draft genome sequences of fungus Aspergillus calidoustus.</title>
        <authorList>
            <person name="Horn F."/>
            <person name="Linde J."/>
            <person name="Mattern D.J."/>
            <person name="Walther G."/>
            <person name="Guthke R."/>
            <person name="Scherlach K."/>
            <person name="Martin K."/>
            <person name="Brakhage A.A."/>
            <person name="Petzke L."/>
            <person name="Valiante V."/>
        </authorList>
    </citation>
    <scope>NUCLEOTIDE SEQUENCE [LARGE SCALE GENOMIC DNA]</scope>
    <source>
        <strain evidence="7">SF006504</strain>
    </source>
</reference>
<dbReference type="AlphaFoldDB" id="A0A0U5H6V8"/>
<keyword evidence="3" id="KW-1133">Transmembrane helix</keyword>
<dbReference type="PANTHER" id="PTHR11863">
    <property type="entry name" value="STEROL DESATURASE"/>
    <property type="match status" value="1"/>
</dbReference>
<evidence type="ECO:0000256" key="2">
    <source>
        <dbReference type="ARBA" id="ARBA00022692"/>
    </source>
</evidence>
<dbReference type="EMBL" id="CDMC01000015">
    <property type="protein sequence ID" value="CEL09780.1"/>
    <property type="molecule type" value="Genomic_DNA"/>
</dbReference>
<keyword evidence="2" id="KW-0812">Transmembrane</keyword>
<dbReference type="GO" id="GO:0008610">
    <property type="term" value="P:lipid biosynthetic process"/>
    <property type="evidence" value="ECO:0007669"/>
    <property type="project" value="InterPro"/>
</dbReference>
<dbReference type="GO" id="GO:0005506">
    <property type="term" value="F:iron ion binding"/>
    <property type="evidence" value="ECO:0007669"/>
    <property type="project" value="InterPro"/>
</dbReference>
<keyword evidence="4" id="KW-0472">Membrane</keyword>
<comment type="subcellular location">
    <subcellularLocation>
        <location evidence="1">Membrane</location>
    </subcellularLocation>
</comment>
<keyword evidence="7" id="KW-1185">Reference proteome</keyword>
<dbReference type="Pfam" id="PF04116">
    <property type="entry name" value="FA_hydroxylase"/>
    <property type="match status" value="1"/>
</dbReference>
<gene>
    <name evidence="6" type="ORF">ASPCAL12909</name>
</gene>